<accession>A0ABN3VUT8</accession>
<feature type="region of interest" description="Disordered" evidence="1">
    <location>
        <begin position="80"/>
        <end position="157"/>
    </location>
</feature>
<name>A0ABN3VUT8_9ACTN</name>
<proteinExistence type="predicted"/>
<dbReference type="Proteomes" id="UP001500831">
    <property type="component" value="Unassembled WGS sequence"/>
</dbReference>
<evidence type="ECO:0000313" key="3">
    <source>
        <dbReference type="Proteomes" id="UP001500831"/>
    </source>
</evidence>
<dbReference type="EMBL" id="BAAAVI010000010">
    <property type="protein sequence ID" value="GAA2860438.1"/>
    <property type="molecule type" value="Genomic_DNA"/>
</dbReference>
<sequence length="286" mass="30359">MDRFPRVLGVRTGYDPDQVDSLIRRIEGTLGRGSPDGEPITADEIREARFRTKLGGYHEIAVDFALEAFIVAIEARSAEAHPPVSPLRPGVPADSPPPPSEVLPEPPHPTAPYADRAEPDPPYAGPPYADVPYAGPPYADVPHEAPPHGGAAHETIPPDEVSYGQVPSGAVPYGGVPYGDVPPAPPPYGEVGGVAGTAELEEHAVRVERAAFRPGRLGMGYNEDEVDAFLDRVVATLRGTTDDPLTAADVRRVRFTTVLLKPGYAVGEVDDLLADLAGVLETHLGR</sequence>
<evidence type="ECO:0000256" key="1">
    <source>
        <dbReference type="SAM" id="MobiDB-lite"/>
    </source>
</evidence>
<feature type="compositionally biased region" description="Low complexity" evidence="1">
    <location>
        <begin position="126"/>
        <end position="140"/>
    </location>
</feature>
<keyword evidence="3" id="KW-1185">Reference proteome</keyword>
<reference evidence="2 3" key="1">
    <citation type="journal article" date="2019" name="Int. J. Syst. Evol. Microbiol.">
        <title>The Global Catalogue of Microorganisms (GCM) 10K type strain sequencing project: providing services to taxonomists for standard genome sequencing and annotation.</title>
        <authorList>
            <consortium name="The Broad Institute Genomics Platform"/>
            <consortium name="The Broad Institute Genome Sequencing Center for Infectious Disease"/>
            <person name="Wu L."/>
            <person name="Ma J."/>
        </authorList>
    </citation>
    <scope>NUCLEOTIDE SEQUENCE [LARGE SCALE GENOMIC DNA]</scope>
    <source>
        <strain evidence="2 3">JCM 6242</strain>
    </source>
</reference>
<feature type="compositionally biased region" description="Pro residues" evidence="1">
    <location>
        <begin position="94"/>
        <end position="110"/>
    </location>
</feature>
<gene>
    <name evidence="2" type="ORF">GCM10010517_19070</name>
</gene>
<organism evidence="2 3">
    <name type="scientific">Streptosporangium fragile</name>
    <dbReference type="NCBI Taxonomy" id="46186"/>
    <lineage>
        <taxon>Bacteria</taxon>
        <taxon>Bacillati</taxon>
        <taxon>Actinomycetota</taxon>
        <taxon>Actinomycetes</taxon>
        <taxon>Streptosporangiales</taxon>
        <taxon>Streptosporangiaceae</taxon>
        <taxon>Streptosporangium</taxon>
    </lineage>
</organism>
<dbReference type="RefSeq" id="WP_344969781.1">
    <property type="nucleotide sequence ID" value="NZ_BAAAVI010000010.1"/>
</dbReference>
<evidence type="ECO:0008006" key="4">
    <source>
        <dbReference type="Google" id="ProtNLM"/>
    </source>
</evidence>
<evidence type="ECO:0000313" key="2">
    <source>
        <dbReference type="EMBL" id="GAA2860438.1"/>
    </source>
</evidence>
<dbReference type="NCBIfam" id="TIGR03544">
    <property type="entry name" value="DivI1A_domain"/>
    <property type="match status" value="3"/>
</dbReference>
<dbReference type="Gene3D" id="6.10.250.660">
    <property type="match status" value="1"/>
</dbReference>
<protein>
    <recommendedName>
        <fullName evidence="4">Antigen 84</fullName>
    </recommendedName>
</protein>
<dbReference type="InterPro" id="IPR019933">
    <property type="entry name" value="DivIVA_domain"/>
</dbReference>
<comment type="caution">
    <text evidence="2">The sequence shown here is derived from an EMBL/GenBank/DDBJ whole genome shotgun (WGS) entry which is preliminary data.</text>
</comment>